<feature type="transmembrane region" description="Helical" evidence="1">
    <location>
        <begin position="12"/>
        <end position="29"/>
    </location>
</feature>
<feature type="transmembrane region" description="Helical" evidence="1">
    <location>
        <begin position="41"/>
        <end position="61"/>
    </location>
</feature>
<evidence type="ECO:0000313" key="2">
    <source>
        <dbReference type="EMBL" id="PBK79987.1"/>
    </source>
</evidence>
<accession>A0A2H3CTA4</accession>
<evidence type="ECO:0000256" key="1">
    <source>
        <dbReference type="SAM" id="Phobius"/>
    </source>
</evidence>
<keyword evidence="1" id="KW-0472">Membrane</keyword>
<dbReference type="InParanoid" id="A0A2H3CTA4"/>
<dbReference type="EMBL" id="KZ293755">
    <property type="protein sequence ID" value="PBK79987.1"/>
    <property type="molecule type" value="Genomic_DNA"/>
</dbReference>
<evidence type="ECO:0000313" key="3">
    <source>
        <dbReference type="Proteomes" id="UP000217790"/>
    </source>
</evidence>
<keyword evidence="3" id="KW-1185">Reference proteome</keyword>
<sequence length="69" mass="7838">METASSNRTHYSIVIINSFRLFSLVFITPRSLSLKTKMPKLVWWPFVIAYASSVVLGNLAVDMPYSTLQ</sequence>
<reference evidence="3" key="1">
    <citation type="journal article" date="2017" name="Nat. Ecol. Evol.">
        <title>Genome expansion and lineage-specific genetic innovations in the forest pathogenic fungi Armillaria.</title>
        <authorList>
            <person name="Sipos G."/>
            <person name="Prasanna A.N."/>
            <person name="Walter M.C."/>
            <person name="O'Connor E."/>
            <person name="Balint B."/>
            <person name="Krizsan K."/>
            <person name="Kiss B."/>
            <person name="Hess J."/>
            <person name="Varga T."/>
            <person name="Slot J."/>
            <person name="Riley R."/>
            <person name="Boka B."/>
            <person name="Rigling D."/>
            <person name="Barry K."/>
            <person name="Lee J."/>
            <person name="Mihaltcheva S."/>
            <person name="LaButti K."/>
            <person name="Lipzen A."/>
            <person name="Waldron R."/>
            <person name="Moloney N.M."/>
            <person name="Sperisen C."/>
            <person name="Kredics L."/>
            <person name="Vagvoelgyi C."/>
            <person name="Patrignani A."/>
            <person name="Fitzpatrick D."/>
            <person name="Nagy I."/>
            <person name="Doyle S."/>
            <person name="Anderson J.B."/>
            <person name="Grigoriev I.V."/>
            <person name="Gueldener U."/>
            <person name="Muensterkoetter M."/>
            <person name="Nagy L.G."/>
        </authorList>
    </citation>
    <scope>NUCLEOTIDE SEQUENCE [LARGE SCALE GENOMIC DNA]</scope>
    <source>
        <strain evidence="3">Ar21-2</strain>
    </source>
</reference>
<dbReference type="AlphaFoldDB" id="A0A2H3CTA4"/>
<protein>
    <submittedName>
        <fullName evidence="2">Uncharacterized protein</fullName>
    </submittedName>
</protein>
<dbReference type="Proteomes" id="UP000217790">
    <property type="component" value="Unassembled WGS sequence"/>
</dbReference>
<dbReference type="OrthoDB" id="3008392at2759"/>
<keyword evidence="1" id="KW-1133">Transmembrane helix</keyword>
<keyword evidence="1" id="KW-0812">Transmembrane</keyword>
<gene>
    <name evidence="2" type="ORF">ARMGADRAFT_95521</name>
</gene>
<proteinExistence type="predicted"/>
<organism evidence="2 3">
    <name type="scientific">Armillaria gallica</name>
    <name type="common">Bulbous honey fungus</name>
    <name type="synonym">Armillaria bulbosa</name>
    <dbReference type="NCBI Taxonomy" id="47427"/>
    <lineage>
        <taxon>Eukaryota</taxon>
        <taxon>Fungi</taxon>
        <taxon>Dikarya</taxon>
        <taxon>Basidiomycota</taxon>
        <taxon>Agaricomycotina</taxon>
        <taxon>Agaricomycetes</taxon>
        <taxon>Agaricomycetidae</taxon>
        <taxon>Agaricales</taxon>
        <taxon>Marasmiineae</taxon>
        <taxon>Physalacriaceae</taxon>
        <taxon>Armillaria</taxon>
    </lineage>
</organism>
<name>A0A2H3CTA4_ARMGA</name>